<keyword evidence="3 11" id="KW-0349">Heme</keyword>
<protein>
    <recommendedName>
        <fullName evidence="15">Cytochrome P450</fullName>
    </recommendedName>
</protein>
<keyword evidence="14" id="KW-1185">Reference proteome</keyword>
<organism evidence="13 14">
    <name type="scientific">Stephania japonica</name>
    <dbReference type="NCBI Taxonomy" id="461633"/>
    <lineage>
        <taxon>Eukaryota</taxon>
        <taxon>Viridiplantae</taxon>
        <taxon>Streptophyta</taxon>
        <taxon>Embryophyta</taxon>
        <taxon>Tracheophyta</taxon>
        <taxon>Spermatophyta</taxon>
        <taxon>Magnoliopsida</taxon>
        <taxon>Ranunculales</taxon>
        <taxon>Menispermaceae</taxon>
        <taxon>Menispermoideae</taxon>
        <taxon>Cissampelideae</taxon>
        <taxon>Stephania</taxon>
    </lineage>
</organism>
<dbReference type="SUPFAM" id="SSF48264">
    <property type="entry name" value="Cytochrome P450"/>
    <property type="match status" value="1"/>
</dbReference>
<evidence type="ECO:0000256" key="1">
    <source>
        <dbReference type="ARBA" id="ARBA00004370"/>
    </source>
</evidence>
<dbReference type="InterPro" id="IPR017972">
    <property type="entry name" value="Cyt_P450_CS"/>
</dbReference>
<evidence type="ECO:0000313" key="14">
    <source>
        <dbReference type="Proteomes" id="UP001417504"/>
    </source>
</evidence>
<dbReference type="PRINTS" id="PR00385">
    <property type="entry name" value="P450"/>
</dbReference>
<comment type="caution">
    <text evidence="13">The sequence shown here is derived from an EMBL/GenBank/DDBJ whole genome shotgun (WGS) entry which is preliminary data.</text>
</comment>
<dbReference type="GO" id="GO:0016705">
    <property type="term" value="F:oxidoreductase activity, acting on paired donors, with incorporation or reduction of molecular oxygen"/>
    <property type="evidence" value="ECO:0007669"/>
    <property type="project" value="InterPro"/>
</dbReference>
<accession>A0AAP0E9V6</accession>
<gene>
    <name evidence="13" type="ORF">Sjap_025649</name>
</gene>
<keyword evidence="8 11" id="KW-0408">Iron</keyword>
<sequence>MVDLIGVLCAGALILWAWKVFDWVWWKPKRLERYFREQGIEGPSYKLIHGNIKEDAVASMEAIAKPMKSFSHAIAPRICPFLHQSVDKYGKLSLFWAGGTPRLNIMDADLVRDVLTNKSGHFITVTANPYEKVFVTGLVGLNGGKWAKHRKIVNPAFHLEKLKLMLPAFRSSSEELVNNWKKLGLEGSFEMDVVPAFERLTSDAISKTAFGSNYDQGKQLFEFQAEQLQIVFQSYESAYIPGARYLPTKANKRLNYLDEEIRIILREMIKKREEAIKLGGVRNQDLLSLLVESNLRESQENTNMKNGGMSVDDIVEECKVFYFAGRETTSDLLIWTLVLLSMHQEWQERAREEVLQAFGTNKPDFDGLNHLKIVPMILYEVLRLYPPFSMLIRHTDKATKLGEINLPQGVLVGLPVLSLHHDREIWGEDVDEFNPARFSGGVANAAKGKASFFTFGWGPRICIGQQFALLEAKIAVTMILQHFSFELSPTYVHSPYSLVTIQPQFGAPIVFHNL</sequence>
<dbReference type="GO" id="GO:0016020">
    <property type="term" value="C:membrane"/>
    <property type="evidence" value="ECO:0007669"/>
    <property type="project" value="UniProtKB-SubCell"/>
</dbReference>
<dbReference type="GO" id="GO:0005506">
    <property type="term" value="F:iron ion binding"/>
    <property type="evidence" value="ECO:0007669"/>
    <property type="project" value="InterPro"/>
</dbReference>
<comment type="similarity">
    <text evidence="2 12">Belongs to the cytochrome P450 family.</text>
</comment>
<dbReference type="PANTHER" id="PTHR24282">
    <property type="entry name" value="CYTOCHROME P450 FAMILY MEMBER"/>
    <property type="match status" value="1"/>
</dbReference>
<dbReference type="GO" id="GO:0004497">
    <property type="term" value="F:monooxygenase activity"/>
    <property type="evidence" value="ECO:0007669"/>
    <property type="project" value="UniProtKB-KW"/>
</dbReference>
<dbReference type="InterPro" id="IPR050665">
    <property type="entry name" value="Cytochrome_P450_Monooxygen"/>
</dbReference>
<feature type="binding site" description="axial binding residue" evidence="11">
    <location>
        <position position="462"/>
    </location>
    <ligand>
        <name>heme</name>
        <dbReference type="ChEBI" id="CHEBI:30413"/>
    </ligand>
    <ligandPart>
        <name>Fe</name>
        <dbReference type="ChEBI" id="CHEBI:18248"/>
    </ligandPart>
</feature>
<dbReference type="PRINTS" id="PR00463">
    <property type="entry name" value="EP450I"/>
</dbReference>
<dbReference type="Pfam" id="PF00067">
    <property type="entry name" value="p450"/>
    <property type="match status" value="1"/>
</dbReference>
<dbReference type="PROSITE" id="PS00086">
    <property type="entry name" value="CYTOCHROME_P450"/>
    <property type="match status" value="1"/>
</dbReference>
<dbReference type="FunFam" id="1.10.630.10:FF:000029">
    <property type="entry name" value="Cytochrome P450 734A1"/>
    <property type="match status" value="1"/>
</dbReference>
<dbReference type="Proteomes" id="UP001417504">
    <property type="component" value="Unassembled WGS sequence"/>
</dbReference>
<keyword evidence="5 11" id="KW-0479">Metal-binding</keyword>
<dbReference type="GO" id="GO:0044550">
    <property type="term" value="P:secondary metabolite biosynthetic process"/>
    <property type="evidence" value="ECO:0007669"/>
    <property type="project" value="UniProtKB-ARBA"/>
</dbReference>
<keyword evidence="7 12" id="KW-0560">Oxidoreductase</keyword>
<dbReference type="InterPro" id="IPR002401">
    <property type="entry name" value="Cyt_P450_E_grp-I"/>
</dbReference>
<dbReference type="Gene3D" id="1.10.630.10">
    <property type="entry name" value="Cytochrome P450"/>
    <property type="match status" value="1"/>
</dbReference>
<evidence type="ECO:0000256" key="7">
    <source>
        <dbReference type="ARBA" id="ARBA00023002"/>
    </source>
</evidence>
<name>A0AAP0E9V6_9MAGN</name>
<comment type="subcellular location">
    <subcellularLocation>
        <location evidence="1">Membrane</location>
    </subcellularLocation>
</comment>
<dbReference type="GO" id="GO:0020037">
    <property type="term" value="F:heme binding"/>
    <property type="evidence" value="ECO:0007669"/>
    <property type="project" value="InterPro"/>
</dbReference>
<evidence type="ECO:0000256" key="3">
    <source>
        <dbReference type="ARBA" id="ARBA00022617"/>
    </source>
</evidence>
<dbReference type="AlphaFoldDB" id="A0AAP0E9V6"/>
<dbReference type="InterPro" id="IPR036396">
    <property type="entry name" value="Cyt_P450_sf"/>
</dbReference>
<reference evidence="13 14" key="1">
    <citation type="submission" date="2024-01" db="EMBL/GenBank/DDBJ databases">
        <title>Genome assemblies of Stephania.</title>
        <authorList>
            <person name="Yang L."/>
        </authorList>
    </citation>
    <scope>NUCLEOTIDE SEQUENCE [LARGE SCALE GENOMIC DNA]</scope>
    <source>
        <strain evidence="13">QJT</strain>
        <tissue evidence="13">Leaf</tissue>
    </source>
</reference>
<dbReference type="InterPro" id="IPR001128">
    <property type="entry name" value="Cyt_P450"/>
</dbReference>
<dbReference type="PANTHER" id="PTHR24282:SF255">
    <property type="entry name" value="CYTOCHROME P450 72A11-RELATED"/>
    <property type="match status" value="1"/>
</dbReference>
<evidence type="ECO:0000256" key="12">
    <source>
        <dbReference type="RuleBase" id="RU000461"/>
    </source>
</evidence>
<evidence type="ECO:0000256" key="2">
    <source>
        <dbReference type="ARBA" id="ARBA00010617"/>
    </source>
</evidence>
<evidence type="ECO:0000256" key="11">
    <source>
        <dbReference type="PIRSR" id="PIRSR602401-1"/>
    </source>
</evidence>
<keyword evidence="9 12" id="KW-0503">Monooxygenase</keyword>
<evidence type="ECO:0000256" key="5">
    <source>
        <dbReference type="ARBA" id="ARBA00022723"/>
    </source>
</evidence>
<evidence type="ECO:0000256" key="4">
    <source>
        <dbReference type="ARBA" id="ARBA00022692"/>
    </source>
</evidence>
<evidence type="ECO:0000256" key="8">
    <source>
        <dbReference type="ARBA" id="ARBA00023004"/>
    </source>
</evidence>
<keyword evidence="10" id="KW-0472">Membrane</keyword>
<keyword evidence="6" id="KW-1133">Transmembrane helix</keyword>
<evidence type="ECO:0000256" key="9">
    <source>
        <dbReference type="ARBA" id="ARBA00023033"/>
    </source>
</evidence>
<keyword evidence="4" id="KW-0812">Transmembrane</keyword>
<evidence type="ECO:0000313" key="13">
    <source>
        <dbReference type="EMBL" id="KAK9085238.1"/>
    </source>
</evidence>
<proteinExistence type="inferred from homology"/>
<evidence type="ECO:0000256" key="10">
    <source>
        <dbReference type="ARBA" id="ARBA00023136"/>
    </source>
</evidence>
<evidence type="ECO:0008006" key="15">
    <source>
        <dbReference type="Google" id="ProtNLM"/>
    </source>
</evidence>
<comment type="cofactor">
    <cofactor evidence="11">
        <name>heme</name>
        <dbReference type="ChEBI" id="CHEBI:30413"/>
    </cofactor>
</comment>
<dbReference type="EMBL" id="JBBNAE010000011">
    <property type="protein sequence ID" value="KAK9085238.1"/>
    <property type="molecule type" value="Genomic_DNA"/>
</dbReference>
<evidence type="ECO:0000256" key="6">
    <source>
        <dbReference type="ARBA" id="ARBA00022989"/>
    </source>
</evidence>